<sequence>MDSTRRQLSGFDQFLDWRPLEFVDKIPDELVCSICGVVSAFPKRLPCRHVFCPTCYGEITERERICPVDRGSFLGEMVETVDSSRVGIKELRIRCPNSPRGCTFVGPLSKLHEHFLEQCRLAEVHCARCRMALPQKTAVNHYLWECSGRLTSGPSAVRKETSLELAAATPDRSFLENTSGISGGTPAAVGGNPLLQVGRT</sequence>
<dbReference type="OrthoDB" id="6503917at2759"/>
<organism evidence="6 7">
    <name type="scientific">Haemaphysalis longicornis</name>
    <name type="common">Bush tick</name>
    <dbReference type="NCBI Taxonomy" id="44386"/>
    <lineage>
        <taxon>Eukaryota</taxon>
        <taxon>Metazoa</taxon>
        <taxon>Ecdysozoa</taxon>
        <taxon>Arthropoda</taxon>
        <taxon>Chelicerata</taxon>
        <taxon>Arachnida</taxon>
        <taxon>Acari</taxon>
        <taxon>Parasitiformes</taxon>
        <taxon>Ixodida</taxon>
        <taxon>Ixodoidea</taxon>
        <taxon>Ixodidae</taxon>
        <taxon>Haemaphysalinae</taxon>
        <taxon>Haemaphysalis</taxon>
    </lineage>
</organism>
<evidence type="ECO:0000313" key="6">
    <source>
        <dbReference type="EMBL" id="KAH9364264.1"/>
    </source>
</evidence>
<dbReference type="GO" id="GO:0005164">
    <property type="term" value="F:tumor necrosis factor receptor binding"/>
    <property type="evidence" value="ECO:0007669"/>
    <property type="project" value="TreeGrafter"/>
</dbReference>
<dbReference type="Proteomes" id="UP000821853">
    <property type="component" value="Chromosome 10"/>
</dbReference>
<accession>A0A9J6FP94</accession>
<evidence type="ECO:0000313" key="7">
    <source>
        <dbReference type="Proteomes" id="UP000821853"/>
    </source>
</evidence>
<evidence type="ECO:0000256" key="2">
    <source>
        <dbReference type="ARBA" id="ARBA00022771"/>
    </source>
</evidence>
<evidence type="ECO:0000256" key="3">
    <source>
        <dbReference type="ARBA" id="ARBA00022833"/>
    </source>
</evidence>
<dbReference type="VEuPathDB" id="VectorBase:HLOH_061543"/>
<evidence type="ECO:0000256" key="4">
    <source>
        <dbReference type="PROSITE-ProRule" id="PRU00175"/>
    </source>
</evidence>
<dbReference type="PROSITE" id="PS00518">
    <property type="entry name" value="ZF_RING_1"/>
    <property type="match status" value="1"/>
</dbReference>
<dbReference type="GO" id="GO:0008270">
    <property type="term" value="F:zinc ion binding"/>
    <property type="evidence" value="ECO:0007669"/>
    <property type="project" value="UniProtKB-KW"/>
</dbReference>
<keyword evidence="1" id="KW-0479">Metal-binding</keyword>
<dbReference type="PANTHER" id="PTHR10131:SF138">
    <property type="entry name" value="RE66324P"/>
    <property type="match status" value="1"/>
</dbReference>
<evidence type="ECO:0000259" key="5">
    <source>
        <dbReference type="PROSITE" id="PS50089"/>
    </source>
</evidence>
<dbReference type="SUPFAM" id="SSF49599">
    <property type="entry name" value="TRAF domain-like"/>
    <property type="match status" value="1"/>
</dbReference>
<dbReference type="GO" id="GO:0043122">
    <property type="term" value="P:regulation of canonical NF-kappaB signal transduction"/>
    <property type="evidence" value="ECO:0007669"/>
    <property type="project" value="TreeGrafter"/>
</dbReference>
<keyword evidence="2 4" id="KW-0863">Zinc-finger</keyword>
<keyword evidence="3" id="KW-0862">Zinc</keyword>
<dbReference type="AlphaFoldDB" id="A0A9J6FP94"/>
<protein>
    <recommendedName>
        <fullName evidence="5">RING-type domain-containing protein</fullName>
    </recommendedName>
</protein>
<dbReference type="InterPro" id="IPR001841">
    <property type="entry name" value="Znf_RING"/>
</dbReference>
<proteinExistence type="predicted"/>
<reference evidence="6 7" key="1">
    <citation type="journal article" date="2020" name="Cell">
        <title>Large-Scale Comparative Analyses of Tick Genomes Elucidate Their Genetic Diversity and Vector Capacities.</title>
        <authorList>
            <consortium name="Tick Genome and Microbiome Consortium (TIGMIC)"/>
            <person name="Jia N."/>
            <person name="Wang J."/>
            <person name="Shi W."/>
            <person name="Du L."/>
            <person name="Sun Y."/>
            <person name="Zhan W."/>
            <person name="Jiang J.F."/>
            <person name="Wang Q."/>
            <person name="Zhang B."/>
            <person name="Ji P."/>
            <person name="Bell-Sakyi L."/>
            <person name="Cui X.M."/>
            <person name="Yuan T.T."/>
            <person name="Jiang B.G."/>
            <person name="Yang W.F."/>
            <person name="Lam T.T."/>
            <person name="Chang Q.C."/>
            <person name="Ding S.J."/>
            <person name="Wang X.J."/>
            <person name="Zhu J.G."/>
            <person name="Ruan X.D."/>
            <person name="Zhao L."/>
            <person name="Wei J.T."/>
            <person name="Ye R.Z."/>
            <person name="Que T.C."/>
            <person name="Du C.H."/>
            <person name="Zhou Y.H."/>
            <person name="Cheng J.X."/>
            <person name="Dai P.F."/>
            <person name="Guo W.B."/>
            <person name="Han X.H."/>
            <person name="Huang E.J."/>
            <person name="Li L.F."/>
            <person name="Wei W."/>
            <person name="Gao Y.C."/>
            <person name="Liu J.Z."/>
            <person name="Shao H.Z."/>
            <person name="Wang X."/>
            <person name="Wang C.C."/>
            <person name="Yang T.C."/>
            <person name="Huo Q.B."/>
            <person name="Li W."/>
            <person name="Chen H.Y."/>
            <person name="Chen S.E."/>
            <person name="Zhou L.G."/>
            <person name="Ni X.B."/>
            <person name="Tian J.H."/>
            <person name="Sheng Y."/>
            <person name="Liu T."/>
            <person name="Pan Y.S."/>
            <person name="Xia L.Y."/>
            <person name="Li J."/>
            <person name="Zhao F."/>
            <person name="Cao W.C."/>
        </authorList>
    </citation>
    <scope>NUCLEOTIDE SEQUENCE [LARGE SCALE GENOMIC DNA]</scope>
    <source>
        <strain evidence="6">HaeL-2018</strain>
    </source>
</reference>
<dbReference type="GO" id="GO:0009898">
    <property type="term" value="C:cytoplasmic side of plasma membrane"/>
    <property type="evidence" value="ECO:0007669"/>
    <property type="project" value="TreeGrafter"/>
</dbReference>
<name>A0A9J6FP94_HAELO</name>
<keyword evidence="7" id="KW-1185">Reference proteome</keyword>
<dbReference type="InterPro" id="IPR013083">
    <property type="entry name" value="Znf_RING/FYVE/PHD"/>
</dbReference>
<comment type="caution">
    <text evidence="6">The sequence shown here is derived from an EMBL/GenBank/DDBJ whole genome shotgun (WGS) entry which is preliminary data.</text>
</comment>
<dbReference type="PANTHER" id="PTHR10131">
    <property type="entry name" value="TNF RECEPTOR ASSOCIATED FACTOR"/>
    <property type="match status" value="1"/>
</dbReference>
<dbReference type="Pfam" id="PF00097">
    <property type="entry name" value="zf-C3HC4"/>
    <property type="match status" value="1"/>
</dbReference>
<dbReference type="InterPro" id="IPR017907">
    <property type="entry name" value="Znf_RING_CS"/>
</dbReference>
<dbReference type="SMART" id="SM00184">
    <property type="entry name" value="RING"/>
    <property type="match status" value="1"/>
</dbReference>
<dbReference type="PROSITE" id="PS50089">
    <property type="entry name" value="ZF_RING_2"/>
    <property type="match status" value="1"/>
</dbReference>
<dbReference type="Gene3D" id="3.30.40.10">
    <property type="entry name" value="Zinc/RING finger domain, C3HC4 (zinc finger)"/>
    <property type="match status" value="2"/>
</dbReference>
<evidence type="ECO:0000256" key="1">
    <source>
        <dbReference type="ARBA" id="ARBA00022723"/>
    </source>
</evidence>
<gene>
    <name evidence="6" type="ORF">HPB48_022948</name>
</gene>
<feature type="domain" description="RING-type" evidence="5">
    <location>
        <begin position="32"/>
        <end position="70"/>
    </location>
</feature>
<dbReference type="InterPro" id="IPR018957">
    <property type="entry name" value="Znf_C3HC4_RING-type"/>
</dbReference>
<dbReference type="EMBL" id="JABSTR010000002">
    <property type="protein sequence ID" value="KAH9364264.1"/>
    <property type="molecule type" value="Genomic_DNA"/>
</dbReference>
<dbReference type="SUPFAM" id="SSF57850">
    <property type="entry name" value="RING/U-box"/>
    <property type="match status" value="1"/>
</dbReference>